<dbReference type="Proteomes" id="UP000312512">
    <property type="component" value="Unassembled WGS sequence"/>
</dbReference>
<gene>
    <name evidence="6" type="ORF">FH608_016155</name>
</gene>
<reference evidence="6 7" key="1">
    <citation type="submission" date="2019-10" db="EMBL/GenBank/DDBJ databases">
        <title>Nonomuraea sp. nov., isolated from Phyllanthus amarus.</title>
        <authorList>
            <person name="Klykleung N."/>
            <person name="Tanasupawat S."/>
        </authorList>
    </citation>
    <scope>NUCLEOTIDE SEQUENCE [LARGE SCALE GENOMIC DNA]</scope>
    <source>
        <strain evidence="6 7">PA1-10</strain>
    </source>
</reference>
<keyword evidence="1" id="KW-0808">Transferase</keyword>
<dbReference type="GO" id="GO:0046983">
    <property type="term" value="F:protein dimerization activity"/>
    <property type="evidence" value="ECO:0007669"/>
    <property type="project" value="InterPro"/>
</dbReference>
<evidence type="ECO:0000313" key="7">
    <source>
        <dbReference type="Proteomes" id="UP000312512"/>
    </source>
</evidence>
<dbReference type="OrthoDB" id="5241784at2"/>
<evidence type="ECO:0000256" key="1">
    <source>
        <dbReference type="ARBA" id="ARBA00022679"/>
    </source>
</evidence>
<keyword evidence="3" id="KW-0902">Two-component regulatory system</keyword>
<proteinExistence type="predicted"/>
<feature type="transmembrane region" description="Helical" evidence="5">
    <location>
        <begin position="294"/>
        <end position="311"/>
    </location>
</feature>
<dbReference type="Gene3D" id="3.30.565.10">
    <property type="entry name" value="Histidine kinase-like ATPase, C-terminal domain"/>
    <property type="match status" value="1"/>
</dbReference>
<keyword evidence="5" id="KW-0472">Membrane</keyword>
<feature type="region of interest" description="Disordered" evidence="4">
    <location>
        <begin position="1"/>
        <end position="31"/>
    </location>
</feature>
<comment type="caution">
    <text evidence="6">The sequence shown here is derived from an EMBL/GenBank/DDBJ whole genome shotgun (WGS) entry which is preliminary data.</text>
</comment>
<dbReference type="RefSeq" id="WP_139631304.1">
    <property type="nucleotide sequence ID" value="NZ_CP045572.1"/>
</dbReference>
<dbReference type="EMBL" id="VDLX02000005">
    <property type="protein sequence ID" value="KAB8194711.1"/>
    <property type="molecule type" value="Genomic_DNA"/>
</dbReference>
<accession>A0A5P9YRA1</accession>
<dbReference type="PANTHER" id="PTHR24421:SF63">
    <property type="entry name" value="SENSOR HISTIDINE KINASE DESK"/>
    <property type="match status" value="1"/>
</dbReference>
<evidence type="ECO:0000256" key="2">
    <source>
        <dbReference type="ARBA" id="ARBA00022777"/>
    </source>
</evidence>
<feature type="transmembrane region" description="Helical" evidence="5">
    <location>
        <begin position="323"/>
        <end position="340"/>
    </location>
</feature>
<keyword evidence="7" id="KW-1185">Reference proteome</keyword>
<dbReference type="Gene3D" id="6.10.250.2870">
    <property type="match status" value="1"/>
</dbReference>
<dbReference type="AlphaFoldDB" id="A0A5C4WKA6"/>
<dbReference type="InterPro" id="IPR036890">
    <property type="entry name" value="HATPase_C_sf"/>
</dbReference>
<protein>
    <submittedName>
        <fullName evidence="6">Uncharacterized protein</fullName>
    </submittedName>
</protein>
<keyword evidence="5" id="KW-1133">Transmembrane helix</keyword>
<name>A0A5C4WKA6_9ACTN</name>
<feature type="transmembrane region" description="Helical" evidence="5">
    <location>
        <begin position="70"/>
        <end position="88"/>
    </location>
</feature>
<evidence type="ECO:0000256" key="5">
    <source>
        <dbReference type="SAM" id="Phobius"/>
    </source>
</evidence>
<evidence type="ECO:0000256" key="4">
    <source>
        <dbReference type="SAM" id="MobiDB-lite"/>
    </source>
</evidence>
<accession>A0A5C4WKA6</accession>
<dbReference type="InterPro" id="IPR011712">
    <property type="entry name" value="Sig_transdc_His_kin_sub3_dim/P"/>
</dbReference>
<feature type="transmembrane region" description="Helical" evidence="5">
    <location>
        <begin position="352"/>
        <end position="371"/>
    </location>
</feature>
<evidence type="ECO:0000313" key="6">
    <source>
        <dbReference type="EMBL" id="KAB8194711.1"/>
    </source>
</evidence>
<dbReference type="PANTHER" id="PTHR24421">
    <property type="entry name" value="NITRATE/NITRITE SENSOR PROTEIN NARX-RELATED"/>
    <property type="match status" value="1"/>
</dbReference>
<sequence length="663" mass="70418">MSGSSARRILPRGRSRGGGHDSARRGREPEATSPLIAPTLARAIIAAVFCGFAGVALLLMPGLGHDAGEIALAAALLSGLLGLQFFYFSRPGRNLRTRTAHLALAAQACLVYLPLLWYGQVWVSQPPFLAGSVLLVFRPRVAWPLFGAVVTGTAVAQYVVTGVPLDITYIFVNSVTAGLYVYGLTRLARLVTALYEARDELANSAVTHERLRFARSLHDLLGLNLSAIALKGQVTLRLLRPNPDRAGQELSEILEIAQRMLADVRSIAREYRVTSPSSSPEAGPSTSRVATGPADSLVVAVFAGLFLQGVLRQFDGTRDVAEISLATGCMLAALALQLGYFSRPAARPGPPAAYLLLALQAVLVYAPTLLYQQPWTGMHGFVAGSALLVLRPAIGWSVFAAVMASMAGAEAAFGGDLPADFGQMLVAADLGLITYGLTWMARSVRRLRAARDELAELALAEARLRWAQDVHDLLGLSLSAITLKCDLAHRLIARDPDRARTVLAEALEISRHALADVRSVTSGRPRMSLDEECRTTRSLLEAAGLDVRMDVRTEGDLPAETGTVLAMVLREGVTNVLRHSRGRHCEITVAGGRDGVRLRIANDGAAARPADADQAGSGIRNMSARVAALGGVLAAGPAGEDRFELSARIPATAGRPPVSPCPE</sequence>
<dbReference type="Gene3D" id="1.20.5.1930">
    <property type="match status" value="1"/>
</dbReference>
<feature type="transmembrane region" description="Helical" evidence="5">
    <location>
        <begin position="141"/>
        <end position="160"/>
    </location>
</feature>
<dbReference type="Pfam" id="PF07730">
    <property type="entry name" value="HisKA_3"/>
    <property type="match status" value="2"/>
</dbReference>
<dbReference type="InterPro" id="IPR050482">
    <property type="entry name" value="Sensor_HK_TwoCompSys"/>
</dbReference>
<keyword evidence="2" id="KW-0418">Kinase</keyword>
<feature type="transmembrane region" description="Helical" evidence="5">
    <location>
        <begin position="421"/>
        <end position="441"/>
    </location>
</feature>
<feature type="transmembrane region" description="Helical" evidence="5">
    <location>
        <begin position="100"/>
        <end position="121"/>
    </location>
</feature>
<feature type="transmembrane region" description="Helical" evidence="5">
    <location>
        <begin position="383"/>
        <end position="409"/>
    </location>
</feature>
<feature type="compositionally biased region" description="Basic and acidic residues" evidence="4">
    <location>
        <begin position="18"/>
        <end position="30"/>
    </location>
</feature>
<feature type="transmembrane region" description="Helical" evidence="5">
    <location>
        <begin position="43"/>
        <end position="64"/>
    </location>
</feature>
<evidence type="ECO:0000256" key="3">
    <source>
        <dbReference type="ARBA" id="ARBA00023012"/>
    </source>
</evidence>
<feature type="transmembrane region" description="Helical" evidence="5">
    <location>
        <begin position="167"/>
        <end position="185"/>
    </location>
</feature>
<organism evidence="6 7">
    <name type="scientific">Nonomuraea phyllanthi</name>
    <dbReference type="NCBI Taxonomy" id="2219224"/>
    <lineage>
        <taxon>Bacteria</taxon>
        <taxon>Bacillati</taxon>
        <taxon>Actinomycetota</taxon>
        <taxon>Actinomycetes</taxon>
        <taxon>Streptosporangiales</taxon>
        <taxon>Streptosporangiaceae</taxon>
        <taxon>Nonomuraea</taxon>
    </lineage>
</organism>
<dbReference type="GO" id="GO:0016020">
    <property type="term" value="C:membrane"/>
    <property type="evidence" value="ECO:0007669"/>
    <property type="project" value="InterPro"/>
</dbReference>
<keyword evidence="5" id="KW-0812">Transmembrane</keyword>
<dbReference type="GO" id="GO:0000155">
    <property type="term" value="F:phosphorelay sensor kinase activity"/>
    <property type="evidence" value="ECO:0007669"/>
    <property type="project" value="InterPro"/>
</dbReference>
<dbReference type="SUPFAM" id="SSF55874">
    <property type="entry name" value="ATPase domain of HSP90 chaperone/DNA topoisomerase II/histidine kinase"/>
    <property type="match status" value="1"/>
</dbReference>
<dbReference type="CDD" id="cd16917">
    <property type="entry name" value="HATPase_UhpB-NarQ-NarX-like"/>
    <property type="match status" value="1"/>
</dbReference>